<feature type="transmembrane region" description="Helical" evidence="1">
    <location>
        <begin position="39"/>
        <end position="63"/>
    </location>
</feature>
<reference evidence="2 3" key="1">
    <citation type="submission" date="2017-03" db="EMBL/GenBank/DDBJ databases">
        <authorList>
            <person name="Afonso C.L."/>
            <person name="Miller P.J."/>
            <person name="Scott M.A."/>
            <person name="Spackman E."/>
            <person name="Goraichik I."/>
            <person name="Dimitrov K.M."/>
            <person name="Suarez D.L."/>
            <person name="Swayne D.E."/>
        </authorList>
    </citation>
    <scope>NUCLEOTIDE SEQUENCE [LARGE SCALE GENOMIC DNA]</scope>
    <source>
        <strain evidence="2 3">CECT 7450</strain>
    </source>
</reference>
<evidence type="ECO:0000313" key="3">
    <source>
        <dbReference type="Proteomes" id="UP000193061"/>
    </source>
</evidence>
<keyword evidence="1" id="KW-0812">Transmembrane</keyword>
<name>A0A1X6YJP8_9RHOB</name>
<proteinExistence type="predicted"/>
<dbReference type="AlphaFoldDB" id="A0A1X6YJP8"/>
<evidence type="ECO:0000256" key="1">
    <source>
        <dbReference type="SAM" id="Phobius"/>
    </source>
</evidence>
<organism evidence="2 3">
    <name type="scientific">Roseovarius albus</name>
    <dbReference type="NCBI Taxonomy" id="1247867"/>
    <lineage>
        <taxon>Bacteria</taxon>
        <taxon>Pseudomonadati</taxon>
        <taxon>Pseudomonadota</taxon>
        <taxon>Alphaproteobacteria</taxon>
        <taxon>Rhodobacterales</taxon>
        <taxon>Roseobacteraceae</taxon>
        <taxon>Roseovarius</taxon>
    </lineage>
</organism>
<protein>
    <submittedName>
        <fullName evidence="2">Uncharacterized protein</fullName>
    </submittedName>
</protein>
<keyword evidence="3" id="KW-1185">Reference proteome</keyword>
<dbReference type="Proteomes" id="UP000193061">
    <property type="component" value="Unassembled WGS sequence"/>
</dbReference>
<evidence type="ECO:0000313" key="2">
    <source>
        <dbReference type="EMBL" id="SLN21684.1"/>
    </source>
</evidence>
<accession>A0A1X6YJP8</accession>
<feature type="transmembrane region" description="Helical" evidence="1">
    <location>
        <begin position="101"/>
        <end position="121"/>
    </location>
</feature>
<keyword evidence="1" id="KW-0472">Membrane</keyword>
<dbReference type="EMBL" id="FWFX01000002">
    <property type="protein sequence ID" value="SLN21684.1"/>
    <property type="molecule type" value="Genomic_DNA"/>
</dbReference>
<keyword evidence="1" id="KW-1133">Transmembrane helix</keyword>
<gene>
    <name evidence="2" type="ORF">ROA7450_00783</name>
</gene>
<sequence>MYNLYKLYAGFVHNDMEYGTSKSLVQEPRPLNCATACHASVITAILMLGVVLCGVSLFCLFFFQTQHWRVNFAVLQRWLMNAVPSAFPKFSMTEWSDYNDLIVGLFRLTLIVVMLAMAMIVRPGPLALHSMTQAVHMRRAAI</sequence>